<sequence>MGDALWLGTGLAPRPHHNAADILIVDRYRYLCPGRSRPRPYLRGVEVRSVVTTPVLPLPRQHPAAPLAAVGEVGGCHSGITDWLILLAAISQYFSSISMPMALRPRSLAALSVVPEPMKGSRMVSPAPVKASIS</sequence>
<proteinExistence type="predicted"/>
<evidence type="ECO:0000313" key="1">
    <source>
        <dbReference type="EMBL" id="KKN31841.1"/>
    </source>
</evidence>
<protein>
    <submittedName>
        <fullName evidence="1">Uncharacterized protein</fullName>
    </submittedName>
</protein>
<dbReference type="AlphaFoldDB" id="A0A0F9S484"/>
<reference evidence="1" key="1">
    <citation type="journal article" date="2015" name="Nature">
        <title>Complex archaea that bridge the gap between prokaryotes and eukaryotes.</title>
        <authorList>
            <person name="Spang A."/>
            <person name="Saw J.H."/>
            <person name="Jorgensen S.L."/>
            <person name="Zaremba-Niedzwiedzka K."/>
            <person name="Martijn J."/>
            <person name="Lind A.E."/>
            <person name="van Eijk R."/>
            <person name="Schleper C."/>
            <person name="Guy L."/>
            <person name="Ettema T.J."/>
        </authorList>
    </citation>
    <scope>NUCLEOTIDE SEQUENCE</scope>
</reference>
<dbReference type="EMBL" id="LAZR01002298">
    <property type="protein sequence ID" value="KKN31841.1"/>
    <property type="molecule type" value="Genomic_DNA"/>
</dbReference>
<organism evidence="1">
    <name type="scientific">marine sediment metagenome</name>
    <dbReference type="NCBI Taxonomy" id="412755"/>
    <lineage>
        <taxon>unclassified sequences</taxon>
        <taxon>metagenomes</taxon>
        <taxon>ecological metagenomes</taxon>
    </lineage>
</organism>
<accession>A0A0F9S484</accession>
<comment type="caution">
    <text evidence="1">The sequence shown here is derived from an EMBL/GenBank/DDBJ whole genome shotgun (WGS) entry which is preliminary data.</text>
</comment>
<name>A0A0F9S484_9ZZZZ</name>
<gene>
    <name evidence="1" type="ORF">LCGC14_0819650</name>
</gene>